<dbReference type="InterPro" id="IPR018649">
    <property type="entry name" value="SHOCT"/>
</dbReference>
<dbReference type="RefSeq" id="WP_216924871.1">
    <property type="nucleotide sequence ID" value="NZ_JAHOPC010000005.1"/>
</dbReference>
<evidence type="ECO:0000313" key="3">
    <source>
        <dbReference type="EMBL" id="MBU8866713.1"/>
    </source>
</evidence>
<reference evidence="3 4" key="1">
    <citation type="submission" date="2021-06" db="EMBL/GenBank/DDBJ databases">
        <authorList>
            <person name="Jeong J.W."/>
        </authorList>
    </citation>
    <scope>NUCLEOTIDE SEQUENCE [LARGE SCALE GENOMIC DNA]</scope>
    <source>
        <strain evidence="3 4">MMS21-TAE1-1</strain>
    </source>
</reference>
<keyword evidence="1" id="KW-0472">Membrane</keyword>
<evidence type="ECO:0000313" key="4">
    <source>
        <dbReference type="Proteomes" id="UP000824166"/>
    </source>
</evidence>
<accession>A0ABS6I4R3</accession>
<evidence type="ECO:0000259" key="2">
    <source>
        <dbReference type="Pfam" id="PF09851"/>
    </source>
</evidence>
<sequence>MFTALTSIVGETTTLGGALAQLPATVAAHGPWGDGTFWPFFLLFPLFWILVIFLFIFVGRRAWRRNHHWAATQGAEGVLRERYARGEIDETEFRQRLEVLRSQPPS</sequence>
<feature type="transmembrane region" description="Helical" evidence="1">
    <location>
        <begin position="38"/>
        <end position="58"/>
    </location>
</feature>
<name>A0ABS6I4R3_9MICC</name>
<dbReference type="EMBL" id="JAHOPC010000005">
    <property type="protein sequence ID" value="MBU8866713.1"/>
    <property type="molecule type" value="Genomic_DNA"/>
</dbReference>
<gene>
    <name evidence="3" type="ORF">KSW38_10470</name>
</gene>
<keyword evidence="4" id="KW-1185">Reference proteome</keyword>
<organism evidence="3 4">
    <name type="scientific">Paenarthrobacter aromaticivorans</name>
    <dbReference type="NCBI Taxonomy" id="2849150"/>
    <lineage>
        <taxon>Bacteria</taxon>
        <taxon>Bacillati</taxon>
        <taxon>Actinomycetota</taxon>
        <taxon>Actinomycetes</taxon>
        <taxon>Micrococcales</taxon>
        <taxon>Micrococcaceae</taxon>
        <taxon>Paenarthrobacter</taxon>
    </lineage>
</organism>
<keyword evidence="1" id="KW-0812">Transmembrane</keyword>
<protein>
    <submittedName>
        <fullName evidence="3">SHOCT domain-containing protein</fullName>
    </submittedName>
</protein>
<dbReference type="Pfam" id="PF09851">
    <property type="entry name" value="SHOCT"/>
    <property type="match status" value="1"/>
</dbReference>
<comment type="caution">
    <text evidence="3">The sequence shown here is derived from an EMBL/GenBank/DDBJ whole genome shotgun (WGS) entry which is preliminary data.</text>
</comment>
<proteinExistence type="predicted"/>
<dbReference type="Proteomes" id="UP000824166">
    <property type="component" value="Unassembled WGS sequence"/>
</dbReference>
<keyword evidence="1" id="KW-1133">Transmembrane helix</keyword>
<evidence type="ECO:0000256" key="1">
    <source>
        <dbReference type="SAM" id="Phobius"/>
    </source>
</evidence>
<feature type="domain" description="SHOCT" evidence="2">
    <location>
        <begin position="78"/>
        <end position="100"/>
    </location>
</feature>